<keyword evidence="2" id="KW-0732">Signal</keyword>
<feature type="domain" description="BIG2" evidence="3">
    <location>
        <begin position="138"/>
        <end position="203"/>
    </location>
</feature>
<name>A0A518E3Q6_9BACT</name>
<protein>
    <recommendedName>
        <fullName evidence="8">Bacterial Ig-like domain (Group 2)</fullName>
    </recommendedName>
</protein>
<feature type="region of interest" description="Disordered" evidence="1">
    <location>
        <begin position="384"/>
        <end position="411"/>
    </location>
</feature>
<dbReference type="OrthoDB" id="289126at2"/>
<dbReference type="InterPro" id="IPR003343">
    <property type="entry name" value="Big_2"/>
</dbReference>
<dbReference type="KEGG" id="lcre:Pla8534_65990"/>
<proteinExistence type="predicted"/>
<feature type="chain" id="PRO_5021905818" description="Bacterial Ig-like domain (Group 2)" evidence="2">
    <location>
        <begin position="20"/>
        <end position="807"/>
    </location>
</feature>
<evidence type="ECO:0000259" key="4">
    <source>
        <dbReference type="Pfam" id="PF07583"/>
    </source>
</evidence>
<dbReference type="Pfam" id="PF07583">
    <property type="entry name" value="PSCyt2"/>
    <property type="match status" value="2"/>
</dbReference>
<dbReference type="AlphaFoldDB" id="A0A518E3Q6"/>
<feature type="domain" description="DUF1549" evidence="4">
    <location>
        <begin position="432"/>
        <end position="487"/>
    </location>
</feature>
<feature type="compositionally biased region" description="Pro residues" evidence="1">
    <location>
        <begin position="391"/>
        <end position="404"/>
    </location>
</feature>
<gene>
    <name evidence="6" type="ORF">Pla8534_65990</name>
</gene>
<dbReference type="RefSeq" id="WP_145058211.1">
    <property type="nucleotide sequence ID" value="NZ_CP036433.1"/>
</dbReference>
<dbReference type="PANTHER" id="PTHR35889:SF3">
    <property type="entry name" value="F-BOX DOMAIN-CONTAINING PROTEIN"/>
    <property type="match status" value="1"/>
</dbReference>
<dbReference type="InterPro" id="IPR011444">
    <property type="entry name" value="DUF1549"/>
</dbReference>
<feature type="domain" description="DUF1553" evidence="5">
    <location>
        <begin position="545"/>
        <end position="779"/>
    </location>
</feature>
<evidence type="ECO:0000313" key="6">
    <source>
        <dbReference type="EMBL" id="QDU98726.1"/>
    </source>
</evidence>
<evidence type="ECO:0000259" key="3">
    <source>
        <dbReference type="Pfam" id="PF02368"/>
    </source>
</evidence>
<evidence type="ECO:0000313" key="7">
    <source>
        <dbReference type="Proteomes" id="UP000317648"/>
    </source>
</evidence>
<evidence type="ECO:0000256" key="1">
    <source>
        <dbReference type="SAM" id="MobiDB-lite"/>
    </source>
</evidence>
<evidence type="ECO:0000259" key="5">
    <source>
        <dbReference type="Pfam" id="PF07587"/>
    </source>
</evidence>
<dbReference type="PANTHER" id="PTHR35889">
    <property type="entry name" value="CYCLOINULO-OLIGOSACCHARIDE FRUCTANOTRANSFERASE-RELATED"/>
    <property type="match status" value="1"/>
</dbReference>
<feature type="signal peptide" evidence="2">
    <location>
        <begin position="1"/>
        <end position="19"/>
    </location>
</feature>
<dbReference type="EMBL" id="CP036433">
    <property type="protein sequence ID" value="QDU98726.1"/>
    <property type="molecule type" value="Genomic_DNA"/>
</dbReference>
<dbReference type="InterPro" id="IPR022655">
    <property type="entry name" value="DUF1553"/>
</dbReference>
<dbReference type="Pfam" id="PF07587">
    <property type="entry name" value="PSD1"/>
    <property type="match status" value="1"/>
</dbReference>
<evidence type="ECO:0000256" key="2">
    <source>
        <dbReference type="SAM" id="SignalP"/>
    </source>
</evidence>
<dbReference type="Pfam" id="PF02368">
    <property type="entry name" value="Big_2"/>
    <property type="match status" value="1"/>
</dbReference>
<reference evidence="6 7" key="1">
    <citation type="submission" date="2019-02" db="EMBL/GenBank/DDBJ databases">
        <title>Deep-cultivation of Planctomycetes and their phenomic and genomic characterization uncovers novel biology.</title>
        <authorList>
            <person name="Wiegand S."/>
            <person name="Jogler M."/>
            <person name="Boedeker C."/>
            <person name="Pinto D."/>
            <person name="Vollmers J."/>
            <person name="Rivas-Marin E."/>
            <person name="Kohn T."/>
            <person name="Peeters S.H."/>
            <person name="Heuer A."/>
            <person name="Rast P."/>
            <person name="Oberbeckmann S."/>
            <person name="Bunk B."/>
            <person name="Jeske O."/>
            <person name="Meyerdierks A."/>
            <person name="Storesund J.E."/>
            <person name="Kallscheuer N."/>
            <person name="Luecker S."/>
            <person name="Lage O.M."/>
            <person name="Pohl T."/>
            <person name="Merkel B.J."/>
            <person name="Hornburger P."/>
            <person name="Mueller R.-W."/>
            <person name="Bruemmer F."/>
            <person name="Labrenz M."/>
            <person name="Spormann A.M."/>
            <person name="Op den Camp H."/>
            <person name="Overmann J."/>
            <person name="Amann R."/>
            <person name="Jetten M.S.M."/>
            <person name="Mascher T."/>
            <person name="Medema M.H."/>
            <person name="Devos D.P."/>
            <person name="Kaster A.-K."/>
            <person name="Ovreas L."/>
            <person name="Rohde M."/>
            <person name="Galperin M.Y."/>
            <person name="Jogler C."/>
        </authorList>
    </citation>
    <scope>NUCLEOTIDE SEQUENCE [LARGE SCALE GENOMIC DNA]</scope>
    <source>
        <strain evidence="6 7">Pla85_3_4</strain>
    </source>
</reference>
<evidence type="ECO:0008006" key="8">
    <source>
        <dbReference type="Google" id="ProtNLM"/>
    </source>
</evidence>
<dbReference type="Proteomes" id="UP000317648">
    <property type="component" value="Chromosome"/>
</dbReference>
<sequence precursor="true">MRAACLPVALYFLSLLSPALCRGTEVDFERHVMPTLYRLGCSAGSCHGSFAGKGGFRLSLFASDPAIDYANLRGGLGRRLDRLAPTDSLLLRKPSQDRTAHGGGRRFTTDSREYALLQEWIAQGAAFDRSPENAIVDVRIDPPRVTIQPDASQPTQVRVIARLASGAEEDVTWYAAFESRDDTIATIDPQGAVHAHRPGDTAVLAHYAGRVAFTIVEAPRPPSADLAFPQETFADPIDQLLVDKLQRLNIVPSPACSDEEFLRRAYLDTTSSLPTPDQIRAFVADDSPDKRARAIDRLLENPLHHALWATHFTDMLGADNRFLNPVPFHDWFRNKLQQNTGWDKIAYGVFCGTAADDRQPEQIRREVALAAIETKRKRAADKMLKEVGDEPPGPENEPPEPTLRPSPWLSGYGQRNTLDELYKNQKFKRIIRDEANNQVKSILDSQQVALQLSHAFLGVQLTCAQCHKHPYDKWDQRDFYGLASAFTYVVIGTEPRLREQKITLSGVIIADEPAETFPDPQTGEPLAPRILGGAEIAMEPGHDPRRDIWQWMVQPDNPYFARGIVNRVWAHYMNHGFYEPVDSQSAANPPSHPLVLQALEQDFIAHGFDLKRLHGRILKLAAYQRSWRTNASNARDASNYSHRTLERLTAEQLVDAVSQATGVAPALDQVYQGEIRTGSRVIEMPLSTFRGDDAHALLVFGKPLRKQACDCERSSDPSLAQAMYLYSDESLWTKIVSEEGRLEQLLAAESDDAKVLAELYLRTLCRQPSPAEIAISQKYLADSPSRRSGFADLFWSLLNRQEFLVAH</sequence>
<accession>A0A518E3Q6</accession>
<organism evidence="6 7">
    <name type="scientific">Lignipirellula cremea</name>
    <dbReference type="NCBI Taxonomy" id="2528010"/>
    <lineage>
        <taxon>Bacteria</taxon>
        <taxon>Pseudomonadati</taxon>
        <taxon>Planctomycetota</taxon>
        <taxon>Planctomycetia</taxon>
        <taxon>Pirellulales</taxon>
        <taxon>Pirellulaceae</taxon>
        <taxon>Lignipirellula</taxon>
    </lineage>
</organism>
<keyword evidence="7" id="KW-1185">Reference proteome</keyword>
<feature type="domain" description="DUF1549" evidence="4">
    <location>
        <begin position="236"/>
        <end position="376"/>
    </location>
</feature>
<dbReference type="Gene3D" id="2.60.40.1080">
    <property type="match status" value="1"/>
</dbReference>